<keyword evidence="1" id="KW-0812">Transmembrane</keyword>
<accession>A0ABW9MUG5</accession>
<keyword evidence="3" id="KW-1185">Reference proteome</keyword>
<feature type="transmembrane region" description="Helical" evidence="1">
    <location>
        <begin position="16"/>
        <end position="34"/>
    </location>
</feature>
<evidence type="ECO:0000313" key="2">
    <source>
        <dbReference type="EMBL" id="MFO3715434.1"/>
    </source>
</evidence>
<dbReference type="EMBL" id="JBGMEH010000001">
    <property type="protein sequence ID" value="MFO3715434.1"/>
    <property type="molecule type" value="Genomic_DNA"/>
</dbReference>
<evidence type="ECO:0000256" key="1">
    <source>
        <dbReference type="SAM" id="Phobius"/>
    </source>
</evidence>
<reference evidence="2 3" key="1">
    <citation type="journal article" date="2025" name="Anaerobe">
        <title>Description of Anaerococcus kampingiae sp. nov., Anaerococcus groningensis sp. nov., Anaerococcus martiniensis sp. nov., and Anaerococcus cruorum sp. nov., isolated from human clinical specimens.</title>
        <authorList>
            <person name="Boiten K.E."/>
            <person name="Meijer J."/>
            <person name="van Wezel E.M."/>
            <person name="Veloo A.C.M."/>
        </authorList>
    </citation>
    <scope>NUCLEOTIDE SEQUENCE [LARGE SCALE GENOMIC DNA]</scope>
    <source>
        <strain evidence="2 3">ENR1039</strain>
    </source>
</reference>
<evidence type="ECO:0000313" key="3">
    <source>
        <dbReference type="Proteomes" id="UP001638015"/>
    </source>
</evidence>
<protein>
    <submittedName>
        <fullName evidence="2">Uncharacterized protein</fullName>
    </submittedName>
</protein>
<dbReference type="Proteomes" id="UP001638015">
    <property type="component" value="Unassembled WGS sequence"/>
</dbReference>
<keyword evidence="1" id="KW-1133">Transmembrane helix</keyword>
<keyword evidence="1" id="KW-0472">Membrane</keyword>
<comment type="caution">
    <text evidence="2">The sequence shown here is derived from an EMBL/GenBank/DDBJ whole genome shotgun (WGS) entry which is preliminary data.</text>
</comment>
<feature type="transmembrane region" description="Helical" evidence="1">
    <location>
        <begin position="54"/>
        <end position="74"/>
    </location>
</feature>
<organism evidence="2 3">
    <name type="scientific">Anaerococcus cruorum</name>
    <dbReference type="NCBI Taxonomy" id="3115617"/>
    <lineage>
        <taxon>Bacteria</taxon>
        <taxon>Bacillati</taxon>
        <taxon>Bacillota</taxon>
        <taxon>Tissierellia</taxon>
        <taxon>Tissierellales</taxon>
        <taxon>Peptoniphilaceae</taxon>
        <taxon>Anaerococcus</taxon>
    </lineage>
</organism>
<name>A0ABW9MUG5_9FIRM</name>
<proteinExistence type="predicted"/>
<gene>
    <name evidence="2" type="ORF">ACCQ40_01365</name>
</gene>
<dbReference type="RefSeq" id="WP_394010679.1">
    <property type="nucleotide sequence ID" value="NZ_JBGMEH010000001.1"/>
</dbReference>
<sequence>MENDKIEVFGIKLTRPHAMAIVRFIVIVAVAIFYNNPPGTVHEDYVTTYSNSPFLYGFQTMCIFVIITQTIKIFEDLLYKGKK</sequence>